<dbReference type="Proteomes" id="UP000568664">
    <property type="component" value="Unassembled WGS sequence"/>
</dbReference>
<dbReference type="PANTHER" id="PTHR43176">
    <property type="entry name" value="3-HYDROXYISOBUTYRYL-COA HYDROLASE-RELATED"/>
    <property type="match status" value="1"/>
</dbReference>
<evidence type="ECO:0000313" key="5">
    <source>
        <dbReference type="EMBL" id="NMP33435.1"/>
    </source>
</evidence>
<protein>
    <recommendedName>
        <fullName evidence="2">3-hydroxyisobutyryl-CoA hydrolase</fullName>
        <ecNumber evidence="2">3.1.2.4</ecNumber>
    </recommendedName>
</protein>
<evidence type="ECO:0000259" key="4">
    <source>
        <dbReference type="Pfam" id="PF16113"/>
    </source>
</evidence>
<gene>
    <name evidence="5" type="ORF">HII17_17960</name>
</gene>
<evidence type="ECO:0000256" key="1">
    <source>
        <dbReference type="ARBA" id="ARBA00001709"/>
    </source>
</evidence>
<feature type="domain" description="Enoyl-CoA hydratase/isomerase" evidence="4">
    <location>
        <begin position="18"/>
        <end position="358"/>
    </location>
</feature>
<dbReference type="GO" id="GO:0006574">
    <property type="term" value="P:L-valine catabolic process"/>
    <property type="evidence" value="ECO:0007669"/>
    <property type="project" value="TreeGrafter"/>
</dbReference>
<dbReference type="GO" id="GO:0003860">
    <property type="term" value="F:3-hydroxyisobutyryl-CoA hydrolase activity"/>
    <property type="evidence" value="ECO:0007669"/>
    <property type="project" value="UniProtKB-EC"/>
</dbReference>
<accession>A0A7Y0LF86</accession>
<dbReference type="GO" id="GO:0005829">
    <property type="term" value="C:cytosol"/>
    <property type="evidence" value="ECO:0007669"/>
    <property type="project" value="TreeGrafter"/>
</dbReference>
<dbReference type="InterPro" id="IPR045004">
    <property type="entry name" value="ECH_dom"/>
</dbReference>
<dbReference type="CDD" id="cd06558">
    <property type="entry name" value="crotonase-like"/>
    <property type="match status" value="1"/>
</dbReference>
<dbReference type="SUPFAM" id="SSF52096">
    <property type="entry name" value="ClpP/crotonase"/>
    <property type="match status" value="1"/>
</dbReference>
<sequence>MSDVVIFETLECENGKKIGIATLNSEKSLNALSGDMIDALFPQLSLWKEDENIALVLLQGAGEKSFCAGGDIVKLYNEMKSHPGDYAPAIEDYFTKEYKLDYLIHTFNKPFIVWGNGIVMGGGLGMMVGASHRVVTETSRIAMPEISIGLYPDVGGTYFLNKMPESCGLFLGLTGASINASDAKYTGLADFFMLAEKKSVFVEQLKSVNWGNTVALNHDKLNDLMHEHELMSNAQLPVSHVRANKALIEHVTAGDDFADIVNAIVTCEVEDKWFNRAQKSLKHGSAISGHLVYRQLVQGKSLSLAECFRLELGLSVKCGQYGEFFEGVRALLIDKDNNPSWKYSSIAEVDEEVIDWFFTSKWSADEHPLAQLGK</sequence>
<dbReference type="GO" id="GO:0016853">
    <property type="term" value="F:isomerase activity"/>
    <property type="evidence" value="ECO:0007669"/>
    <property type="project" value="UniProtKB-KW"/>
</dbReference>
<dbReference type="EMBL" id="JABBXH010000009">
    <property type="protein sequence ID" value="NMP33435.1"/>
    <property type="molecule type" value="Genomic_DNA"/>
</dbReference>
<dbReference type="RefSeq" id="WP_169076758.1">
    <property type="nucleotide sequence ID" value="NZ_JABBXH010000009.1"/>
</dbReference>
<dbReference type="AlphaFoldDB" id="A0A7Y0LF86"/>
<keyword evidence="3" id="KW-0378">Hydrolase</keyword>
<organism evidence="5 6">
    <name type="scientific">Thalassotalea algicola</name>
    <dbReference type="NCBI Taxonomy" id="2716224"/>
    <lineage>
        <taxon>Bacteria</taxon>
        <taxon>Pseudomonadati</taxon>
        <taxon>Pseudomonadota</taxon>
        <taxon>Gammaproteobacteria</taxon>
        <taxon>Alteromonadales</taxon>
        <taxon>Colwelliaceae</taxon>
        <taxon>Thalassotalea</taxon>
    </lineage>
</organism>
<evidence type="ECO:0000256" key="3">
    <source>
        <dbReference type="ARBA" id="ARBA00022801"/>
    </source>
</evidence>
<evidence type="ECO:0000256" key="2">
    <source>
        <dbReference type="ARBA" id="ARBA00011915"/>
    </source>
</evidence>
<dbReference type="EC" id="3.1.2.4" evidence="2"/>
<keyword evidence="5" id="KW-0413">Isomerase</keyword>
<evidence type="ECO:0000313" key="6">
    <source>
        <dbReference type="Proteomes" id="UP000568664"/>
    </source>
</evidence>
<comment type="catalytic activity">
    <reaction evidence="1">
        <text>3-hydroxy-2-methylpropanoyl-CoA + H2O = 3-hydroxy-2-methylpropanoate + CoA + H(+)</text>
        <dbReference type="Rhea" id="RHEA:20888"/>
        <dbReference type="ChEBI" id="CHEBI:11805"/>
        <dbReference type="ChEBI" id="CHEBI:15377"/>
        <dbReference type="ChEBI" id="CHEBI:15378"/>
        <dbReference type="ChEBI" id="CHEBI:57287"/>
        <dbReference type="ChEBI" id="CHEBI:57340"/>
        <dbReference type="EC" id="3.1.2.4"/>
    </reaction>
</comment>
<reference evidence="5 6" key="1">
    <citation type="submission" date="2020-04" db="EMBL/GenBank/DDBJ databases">
        <title>Thalassotalea sp. M1531, isolated from the surface of marine red alga.</title>
        <authorList>
            <person name="Pang L."/>
            <person name="Lu D.-C."/>
        </authorList>
    </citation>
    <scope>NUCLEOTIDE SEQUENCE [LARGE SCALE GENOMIC DNA]</scope>
    <source>
        <strain evidence="5 6">M1531</strain>
    </source>
</reference>
<dbReference type="InterPro" id="IPR032259">
    <property type="entry name" value="HIBYL-CoA-H"/>
</dbReference>
<dbReference type="PANTHER" id="PTHR43176:SF3">
    <property type="entry name" value="3-HYDROXYISOBUTYRYL-COA HYDROLASE, MITOCHONDRIAL"/>
    <property type="match status" value="1"/>
</dbReference>
<dbReference type="NCBIfam" id="NF004127">
    <property type="entry name" value="PRK05617.1"/>
    <property type="match status" value="1"/>
</dbReference>
<keyword evidence="6" id="KW-1185">Reference proteome</keyword>
<comment type="caution">
    <text evidence="5">The sequence shown here is derived from an EMBL/GenBank/DDBJ whole genome shotgun (WGS) entry which is preliminary data.</text>
</comment>
<dbReference type="Pfam" id="PF16113">
    <property type="entry name" value="ECH_2"/>
    <property type="match status" value="1"/>
</dbReference>
<proteinExistence type="predicted"/>
<dbReference type="Gene3D" id="3.90.226.10">
    <property type="entry name" value="2-enoyl-CoA Hydratase, Chain A, domain 1"/>
    <property type="match status" value="1"/>
</dbReference>
<dbReference type="InterPro" id="IPR029045">
    <property type="entry name" value="ClpP/crotonase-like_dom_sf"/>
</dbReference>
<name>A0A7Y0LF86_9GAMM</name>